<evidence type="ECO:0000256" key="5">
    <source>
        <dbReference type="ARBA" id="ARBA00023136"/>
    </source>
</evidence>
<reference evidence="8 9" key="1">
    <citation type="submission" date="2017-08" db="EMBL/GenBank/DDBJ databases">
        <authorList>
            <person name="Fouts D."/>
            <person name="Sutton G."/>
            <person name="Nguyen K."/>
            <person name="Thamlikitkul V."/>
        </authorList>
    </citation>
    <scope>NUCLEOTIDE SEQUENCE [LARGE SCALE GENOMIC DNA]</scope>
    <source>
        <strain evidence="8 9">ECH+15</strain>
    </source>
</reference>
<keyword evidence="2" id="KW-1003">Cell membrane</keyword>
<dbReference type="CDD" id="cd13128">
    <property type="entry name" value="MATE_Wzx_like"/>
    <property type="match status" value="1"/>
</dbReference>
<feature type="transmembrane region" description="Helical" evidence="7">
    <location>
        <begin position="119"/>
        <end position="141"/>
    </location>
</feature>
<keyword evidence="5 7" id="KW-0472">Membrane</keyword>
<evidence type="ECO:0000256" key="7">
    <source>
        <dbReference type="SAM" id="Phobius"/>
    </source>
</evidence>
<dbReference type="InterPro" id="IPR050833">
    <property type="entry name" value="Poly_Biosynth_Transport"/>
</dbReference>
<accession>A0AAE5K1K9</accession>
<evidence type="ECO:0000256" key="1">
    <source>
        <dbReference type="ARBA" id="ARBA00004651"/>
    </source>
</evidence>
<name>A0AAE5K1K9_SHISO</name>
<feature type="transmembrane region" description="Helical" evidence="7">
    <location>
        <begin position="178"/>
        <end position="198"/>
    </location>
</feature>
<keyword evidence="3 7" id="KW-0812">Transmembrane</keyword>
<evidence type="ECO:0000313" key="8">
    <source>
        <dbReference type="EMBL" id="OYG91861.1"/>
    </source>
</evidence>
<feature type="transmembrane region" description="Helical" evidence="7">
    <location>
        <begin position="7"/>
        <end position="31"/>
    </location>
</feature>
<comment type="caution">
    <text evidence="8">The sequence shown here is derived from an EMBL/GenBank/DDBJ whole genome shotgun (WGS) entry which is preliminary data.</text>
</comment>
<evidence type="ECO:0000256" key="6">
    <source>
        <dbReference type="ARBA" id="ARBA00049738"/>
    </source>
</evidence>
<dbReference type="EMBL" id="NQBG01000099">
    <property type="protein sequence ID" value="OYG91861.1"/>
    <property type="molecule type" value="Genomic_DNA"/>
</dbReference>
<keyword evidence="4 7" id="KW-1133">Transmembrane helix</keyword>
<feature type="transmembrane region" description="Helical" evidence="7">
    <location>
        <begin position="296"/>
        <end position="318"/>
    </location>
</feature>
<dbReference type="PANTHER" id="PTHR30250">
    <property type="entry name" value="PST FAMILY PREDICTED COLANIC ACID TRANSPORTER"/>
    <property type="match status" value="1"/>
</dbReference>
<sequence>MSLIRNSFYNIAGFAVPTLVAVPALGILARLLGPENFGLFTLAFALIGYASIFDAGISRAVIREISLYRESEKEQIQIISTASVIVLFLGVVAALLLYFSSNKVVELLNVSSVYIETAVRAFSVISFIIPVYLINQIWLGYLEGLEKFANINVQRMISSTSLAILPVIFCYYNPSLLYAMYGLVVGRVISFLISAIICRGIILKSKLYFNVATCNRLISFGGWITVSNIISPIMAYFDRFIISHIMGASRIAFYTAPSEGVSRLINIPYALARALFPKLAYSNNDDERKKLQLQSYAIISIVCLPIVVIGVIFASFIMTTWMGPDYALEAATIMKILLAGFFFNSLAQIPYAYLQSIGKSKITAFVHLIELAPYLLLLYYFTMHFGIIGTAIAWSLRTFCDFVILLSISRRK</sequence>
<feature type="transmembrane region" description="Helical" evidence="7">
    <location>
        <begin position="153"/>
        <end position="172"/>
    </location>
</feature>
<evidence type="ECO:0000256" key="3">
    <source>
        <dbReference type="ARBA" id="ARBA00022692"/>
    </source>
</evidence>
<dbReference type="RefSeq" id="WP_001556099.1">
    <property type="nucleotide sequence ID" value="NZ_NQBG01000099.1"/>
</dbReference>
<dbReference type="PANTHER" id="PTHR30250:SF11">
    <property type="entry name" value="O-ANTIGEN TRANSPORTER-RELATED"/>
    <property type="match status" value="1"/>
</dbReference>
<dbReference type="Pfam" id="PF01943">
    <property type="entry name" value="Polysacc_synt"/>
    <property type="match status" value="1"/>
</dbReference>
<evidence type="ECO:0000256" key="2">
    <source>
        <dbReference type="ARBA" id="ARBA00022475"/>
    </source>
</evidence>
<feature type="transmembrane region" description="Helical" evidence="7">
    <location>
        <begin position="78"/>
        <end position="99"/>
    </location>
</feature>
<feature type="transmembrane region" description="Helical" evidence="7">
    <location>
        <begin position="37"/>
        <end position="57"/>
    </location>
</feature>
<evidence type="ECO:0000313" key="9">
    <source>
        <dbReference type="Proteomes" id="UP000215313"/>
    </source>
</evidence>
<dbReference type="GO" id="GO:0005886">
    <property type="term" value="C:plasma membrane"/>
    <property type="evidence" value="ECO:0007669"/>
    <property type="project" value="UniProtKB-SubCell"/>
</dbReference>
<dbReference type="AlphaFoldDB" id="A0AAE5K1K9"/>
<comment type="subcellular location">
    <subcellularLocation>
        <location evidence="1">Cell membrane</location>
        <topology evidence="1">Multi-pass membrane protein</topology>
    </subcellularLocation>
</comment>
<organism evidence="8 9">
    <name type="scientific">Shigella sonnei</name>
    <dbReference type="NCBI Taxonomy" id="624"/>
    <lineage>
        <taxon>Bacteria</taxon>
        <taxon>Pseudomonadati</taxon>
        <taxon>Pseudomonadota</taxon>
        <taxon>Gammaproteobacteria</taxon>
        <taxon>Enterobacterales</taxon>
        <taxon>Enterobacteriaceae</taxon>
        <taxon>Shigella</taxon>
    </lineage>
</organism>
<dbReference type="Proteomes" id="UP000215313">
    <property type="component" value="Unassembled WGS sequence"/>
</dbReference>
<feature type="transmembrane region" description="Helical" evidence="7">
    <location>
        <begin position="330"/>
        <end position="350"/>
    </location>
</feature>
<proteinExistence type="predicted"/>
<dbReference type="InterPro" id="IPR002797">
    <property type="entry name" value="Polysacc_synth"/>
</dbReference>
<evidence type="ECO:0000256" key="4">
    <source>
        <dbReference type="ARBA" id="ARBA00022989"/>
    </source>
</evidence>
<gene>
    <name evidence="8" type="ORF">CI727_16850</name>
</gene>
<protein>
    <recommendedName>
        <fullName evidence="6">Putative O-antigen transporter</fullName>
    </recommendedName>
</protein>